<dbReference type="InterPro" id="IPR017937">
    <property type="entry name" value="Thioredoxin_CS"/>
</dbReference>
<evidence type="ECO:0000256" key="3">
    <source>
        <dbReference type="ARBA" id="ARBA00023027"/>
    </source>
</evidence>
<dbReference type="EMBL" id="ABCK01000014">
    <property type="protein sequence ID" value="EDM26714.1"/>
    <property type="molecule type" value="Genomic_DNA"/>
</dbReference>
<name>A6DNQ5_9BACT</name>
<proteinExistence type="inferred from homology"/>
<keyword evidence="3" id="KW-0520">NAD</keyword>
<evidence type="ECO:0000256" key="1">
    <source>
        <dbReference type="ARBA" id="ARBA00022737"/>
    </source>
</evidence>
<comment type="caution">
    <text evidence="8">The sequence shown here is derived from an EMBL/GenBank/DDBJ whole genome shotgun (WGS) entry which is preliminary data.</text>
</comment>
<sequence>MNKVLIILAVVCGFMFFSSQSKKKTDSSVSNGGGDKYPISKLYTSVVDKSGKAVANHGLQDRGYVLVYYSASWCPPCRQFTPILDKYYQENKNKQNFEILLVCADRSEKEMLSYMKKMSFNAVDFDKIRSSGLAQFAGRGIPNLTVFDNSGKVLLDGRKMRAMEALEAFKKLPRKSGKVAVR</sequence>
<keyword evidence="2" id="KW-0560">Oxidoreductase</keyword>
<organism evidence="8 9">
    <name type="scientific">Lentisphaera araneosa HTCC2155</name>
    <dbReference type="NCBI Taxonomy" id="313628"/>
    <lineage>
        <taxon>Bacteria</taxon>
        <taxon>Pseudomonadati</taxon>
        <taxon>Lentisphaerota</taxon>
        <taxon>Lentisphaeria</taxon>
        <taxon>Lentisphaerales</taxon>
        <taxon>Lentisphaeraceae</taxon>
        <taxon>Lentisphaera</taxon>
    </lineage>
</organism>
<protein>
    <recommendedName>
        <fullName evidence="7">Thioredoxin domain-containing protein</fullName>
    </recommendedName>
</protein>
<dbReference type="SUPFAM" id="SSF52833">
    <property type="entry name" value="Thioredoxin-like"/>
    <property type="match status" value="1"/>
</dbReference>
<dbReference type="Proteomes" id="UP000004947">
    <property type="component" value="Unassembled WGS sequence"/>
</dbReference>
<dbReference type="GO" id="GO:0016491">
    <property type="term" value="F:oxidoreductase activity"/>
    <property type="evidence" value="ECO:0007669"/>
    <property type="project" value="UniProtKB-KW"/>
</dbReference>
<dbReference type="Pfam" id="PF13905">
    <property type="entry name" value="Thioredoxin_8"/>
    <property type="match status" value="1"/>
</dbReference>
<dbReference type="Gene3D" id="3.40.30.10">
    <property type="entry name" value="Glutaredoxin"/>
    <property type="match status" value="1"/>
</dbReference>
<gene>
    <name evidence="8" type="ORF">LNTAR_18745</name>
</gene>
<dbReference type="STRING" id="313628.LNTAR_18745"/>
<dbReference type="PANTHER" id="PTHR13871">
    <property type="entry name" value="THIOREDOXIN"/>
    <property type="match status" value="1"/>
</dbReference>
<dbReference type="RefSeq" id="WP_007279492.1">
    <property type="nucleotide sequence ID" value="NZ_ABCK01000014.1"/>
</dbReference>
<evidence type="ECO:0000313" key="8">
    <source>
        <dbReference type="EMBL" id="EDM26714.1"/>
    </source>
</evidence>
<keyword evidence="9" id="KW-1185">Reference proteome</keyword>
<keyword evidence="4" id="KW-0676">Redox-active center</keyword>
<dbReference type="eggNOG" id="COG0526">
    <property type="taxonomic scope" value="Bacteria"/>
</dbReference>
<keyword evidence="6" id="KW-0732">Signal</keyword>
<evidence type="ECO:0000256" key="2">
    <source>
        <dbReference type="ARBA" id="ARBA00023002"/>
    </source>
</evidence>
<evidence type="ECO:0000256" key="6">
    <source>
        <dbReference type="SAM" id="SignalP"/>
    </source>
</evidence>
<dbReference type="PROSITE" id="PS51352">
    <property type="entry name" value="THIOREDOXIN_2"/>
    <property type="match status" value="1"/>
</dbReference>
<keyword evidence="1" id="KW-0677">Repeat</keyword>
<evidence type="ECO:0000256" key="4">
    <source>
        <dbReference type="ARBA" id="ARBA00023284"/>
    </source>
</evidence>
<dbReference type="PROSITE" id="PS00194">
    <property type="entry name" value="THIOREDOXIN_1"/>
    <property type="match status" value="1"/>
</dbReference>
<dbReference type="OrthoDB" id="9812978at2"/>
<dbReference type="InterPro" id="IPR036249">
    <property type="entry name" value="Thioredoxin-like_sf"/>
</dbReference>
<dbReference type="PANTHER" id="PTHR13871:SF96">
    <property type="entry name" value="THIOREDOXIN DOMAIN-CONTAINING PROTEIN"/>
    <property type="match status" value="1"/>
</dbReference>
<dbReference type="InterPro" id="IPR013766">
    <property type="entry name" value="Thioredoxin_domain"/>
</dbReference>
<dbReference type="InterPro" id="IPR052259">
    <property type="entry name" value="Nucleoredoxin-like"/>
</dbReference>
<feature type="chain" id="PRO_5002691289" description="Thioredoxin domain-containing protein" evidence="6">
    <location>
        <begin position="24"/>
        <end position="182"/>
    </location>
</feature>
<accession>A6DNQ5</accession>
<evidence type="ECO:0000256" key="5">
    <source>
        <dbReference type="ARBA" id="ARBA00025782"/>
    </source>
</evidence>
<feature type="domain" description="Thioredoxin" evidence="7">
    <location>
        <begin position="31"/>
        <end position="174"/>
    </location>
</feature>
<reference evidence="8 9" key="1">
    <citation type="journal article" date="2010" name="J. Bacteriol.">
        <title>Genome sequence of Lentisphaera araneosa HTCC2155T, the type species of the order Lentisphaerales in the phylum Lentisphaerae.</title>
        <authorList>
            <person name="Thrash J.C."/>
            <person name="Cho J.C."/>
            <person name="Vergin K.L."/>
            <person name="Morris R.M."/>
            <person name="Giovannoni S.J."/>
        </authorList>
    </citation>
    <scope>NUCLEOTIDE SEQUENCE [LARGE SCALE GENOMIC DNA]</scope>
    <source>
        <strain evidence="8 9">HTCC2155</strain>
    </source>
</reference>
<dbReference type="InterPro" id="IPR012336">
    <property type="entry name" value="Thioredoxin-like_fold"/>
</dbReference>
<evidence type="ECO:0000313" key="9">
    <source>
        <dbReference type="Proteomes" id="UP000004947"/>
    </source>
</evidence>
<feature type="signal peptide" evidence="6">
    <location>
        <begin position="1"/>
        <end position="23"/>
    </location>
</feature>
<evidence type="ECO:0000259" key="7">
    <source>
        <dbReference type="PROSITE" id="PS51352"/>
    </source>
</evidence>
<dbReference type="AlphaFoldDB" id="A6DNQ5"/>
<comment type="similarity">
    <text evidence="5">Belongs to the nucleoredoxin family.</text>
</comment>